<dbReference type="Gene3D" id="3.40.50.1010">
    <property type="entry name" value="5'-nuclease"/>
    <property type="match status" value="1"/>
</dbReference>
<keyword evidence="1 5" id="KW-1277">Toxin-antitoxin system</keyword>
<dbReference type="RefSeq" id="WP_143126246.1">
    <property type="nucleotide sequence ID" value="NZ_VJMG01000047.1"/>
</dbReference>
<dbReference type="HAMAP" id="MF_00265">
    <property type="entry name" value="VapC_Nob1"/>
    <property type="match status" value="1"/>
</dbReference>
<evidence type="ECO:0000256" key="5">
    <source>
        <dbReference type="HAMAP-Rule" id="MF_00265"/>
    </source>
</evidence>
<dbReference type="EMBL" id="VJMG01000047">
    <property type="protein sequence ID" value="TRL36996.1"/>
    <property type="molecule type" value="Genomic_DNA"/>
</dbReference>
<keyword evidence="8" id="KW-1185">Reference proteome</keyword>
<keyword evidence="3 5" id="KW-0479">Metal-binding</keyword>
<evidence type="ECO:0000256" key="3">
    <source>
        <dbReference type="ARBA" id="ARBA00022723"/>
    </source>
</evidence>
<dbReference type="InterPro" id="IPR002716">
    <property type="entry name" value="PIN_dom"/>
</dbReference>
<keyword evidence="4 5" id="KW-0378">Hydrolase</keyword>
<accession>A0A549T543</accession>
<dbReference type="GO" id="GO:0016787">
    <property type="term" value="F:hydrolase activity"/>
    <property type="evidence" value="ECO:0007669"/>
    <property type="project" value="UniProtKB-KW"/>
</dbReference>
<dbReference type="InterPro" id="IPR029060">
    <property type="entry name" value="PIN-like_dom_sf"/>
</dbReference>
<keyword evidence="5" id="KW-0460">Magnesium</keyword>
<reference evidence="7 8" key="1">
    <citation type="submission" date="2019-07" db="EMBL/GenBank/DDBJ databases">
        <title>Ln-dependent methylotrophs.</title>
        <authorList>
            <person name="Tani A."/>
        </authorList>
    </citation>
    <scope>NUCLEOTIDE SEQUENCE [LARGE SCALE GENOMIC DNA]</scope>
    <source>
        <strain evidence="7 8">SM12</strain>
    </source>
</reference>
<feature type="binding site" evidence="5">
    <location>
        <position position="4"/>
    </location>
    <ligand>
        <name>Mg(2+)</name>
        <dbReference type="ChEBI" id="CHEBI:18420"/>
    </ligand>
</feature>
<protein>
    <recommendedName>
        <fullName evidence="5">Ribonuclease VapC</fullName>
        <shortName evidence="5">RNase VapC</shortName>
        <ecNumber evidence="5">3.1.-.-</ecNumber>
    </recommendedName>
    <alternativeName>
        <fullName evidence="5">Toxin VapC</fullName>
    </alternativeName>
</protein>
<proteinExistence type="inferred from homology"/>
<evidence type="ECO:0000256" key="4">
    <source>
        <dbReference type="ARBA" id="ARBA00022801"/>
    </source>
</evidence>
<feature type="domain" description="PIN" evidence="6">
    <location>
        <begin position="1"/>
        <end position="141"/>
    </location>
</feature>
<comment type="caution">
    <text evidence="7">The sequence shown here is derived from an EMBL/GenBank/DDBJ whole genome shotgun (WGS) entry which is preliminary data.</text>
</comment>
<dbReference type="AlphaFoldDB" id="A0A549T543"/>
<evidence type="ECO:0000256" key="2">
    <source>
        <dbReference type="ARBA" id="ARBA00022722"/>
    </source>
</evidence>
<dbReference type="Proteomes" id="UP000316801">
    <property type="component" value="Unassembled WGS sequence"/>
</dbReference>
<dbReference type="SUPFAM" id="SSF88723">
    <property type="entry name" value="PIN domain-like"/>
    <property type="match status" value="1"/>
</dbReference>
<dbReference type="Pfam" id="PF01850">
    <property type="entry name" value="PIN"/>
    <property type="match status" value="1"/>
</dbReference>
<dbReference type="InterPro" id="IPR022907">
    <property type="entry name" value="VapC_family"/>
</dbReference>
<comment type="function">
    <text evidence="5">Toxic component of a toxin-antitoxin (TA) system. An RNase.</text>
</comment>
<keyword evidence="2 5" id="KW-0540">Nuclease</keyword>
<evidence type="ECO:0000313" key="8">
    <source>
        <dbReference type="Proteomes" id="UP000316801"/>
    </source>
</evidence>
<evidence type="ECO:0000259" key="6">
    <source>
        <dbReference type="Pfam" id="PF01850"/>
    </source>
</evidence>
<comment type="cofactor">
    <cofactor evidence="5">
        <name>Mg(2+)</name>
        <dbReference type="ChEBI" id="CHEBI:18420"/>
    </cofactor>
</comment>
<gene>
    <name evidence="5" type="primary">vapC</name>
    <name evidence="7" type="ORF">FNA46_16210</name>
</gene>
<sequence>MFLDASAVVAILAREVLADDLLKRIREAADPIHYTSITMYEAVVSLARKTAVSIYGDQVPTPAALLAEVQADVEDFMNAIGAIEIPLETGTHRLALDAARRFGRATGHPARLNFGDCFAYAAAKALNAPLLFVGEDFARTDIAPA</sequence>
<keyword evidence="5" id="KW-0800">Toxin</keyword>
<dbReference type="EC" id="3.1.-.-" evidence="5"/>
<dbReference type="GO" id="GO:0004540">
    <property type="term" value="F:RNA nuclease activity"/>
    <property type="evidence" value="ECO:0007669"/>
    <property type="project" value="InterPro"/>
</dbReference>
<dbReference type="CDD" id="cd09871">
    <property type="entry name" value="PIN_MtVapC28-VapC30-like"/>
    <property type="match status" value="1"/>
</dbReference>
<comment type="similarity">
    <text evidence="5">Belongs to the PINc/VapC protein family.</text>
</comment>
<organism evidence="7 8">
    <name type="scientific">Rhizobium straminoryzae</name>
    <dbReference type="NCBI Taxonomy" id="1387186"/>
    <lineage>
        <taxon>Bacteria</taxon>
        <taxon>Pseudomonadati</taxon>
        <taxon>Pseudomonadota</taxon>
        <taxon>Alphaproteobacteria</taxon>
        <taxon>Hyphomicrobiales</taxon>
        <taxon>Rhizobiaceae</taxon>
        <taxon>Rhizobium/Agrobacterium group</taxon>
        <taxon>Rhizobium</taxon>
    </lineage>
</organism>
<evidence type="ECO:0000256" key="1">
    <source>
        <dbReference type="ARBA" id="ARBA00022649"/>
    </source>
</evidence>
<name>A0A549T543_9HYPH</name>
<feature type="binding site" evidence="5">
    <location>
        <position position="116"/>
    </location>
    <ligand>
        <name>Mg(2+)</name>
        <dbReference type="ChEBI" id="CHEBI:18420"/>
    </ligand>
</feature>
<evidence type="ECO:0000313" key="7">
    <source>
        <dbReference type="EMBL" id="TRL36996.1"/>
    </source>
</evidence>
<dbReference type="GO" id="GO:0090729">
    <property type="term" value="F:toxin activity"/>
    <property type="evidence" value="ECO:0007669"/>
    <property type="project" value="UniProtKB-KW"/>
</dbReference>
<dbReference type="GO" id="GO:0000287">
    <property type="term" value="F:magnesium ion binding"/>
    <property type="evidence" value="ECO:0007669"/>
    <property type="project" value="UniProtKB-UniRule"/>
</dbReference>